<protein>
    <submittedName>
        <fullName evidence="2">Monocarboxylate transporter 14</fullName>
    </submittedName>
</protein>
<feature type="transmembrane region" description="Helical" evidence="1">
    <location>
        <begin position="87"/>
        <end position="115"/>
    </location>
</feature>
<keyword evidence="3" id="KW-1185">Reference proteome</keyword>
<dbReference type="AlphaFoldDB" id="A0A8X6QBT5"/>
<dbReference type="PANTHER" id="PTHR11360:SF303">
    <property type="entry name" value="MAJOR FACILITATOR SUPERFAMILY (MFS) PROFILE DOMAIN-CONTAINING PROTEIN"/>
    <property type="match status" value="1"/>
</dbReference>
<dbReference type="EMBL" id="BMAW01079869">
    <property type="protein sequence ID" value="GFU17085.1"/>
    <property type="molecule type" value="Genomic_DNA"/>
</dbReference>
<keyword evidence="1" id="KW-0812">Transmembrane</keyword>
<feature type="transmembrane region" description="Helical" evidence="1">
    <location>
        <begin position="16"/>
        <end position="43"/>
    </location>
</feature>
<gene>
    <name evidence="2" type="primary">SLC16A14_2</name>
    <name evidence="2" type="ORF">NPIL_131841</name>
</gene>
<name>A0A8X6QBT5_NEPPI</name>
<dbReference type="OrthoDB" id="6435974at2759"/>
<dbReference type="PANTHER" id="PTHR11360">
    <property type="entry name" value="MONOCARBOXYLATE TRANSPORTER"/>
    <property type="match status" value="1"/>
</dbReference>
<evidence type="ECO:0000313" key="3">
    <source>
        <dbReference type="Proteomes" id="UP000887013"/>
    </source>
</evidence>
<dbReference type="InterPro" id="IPR036259">
    <property type="entry name" value="MFS_trans_sf"/>
</dbReference>
<keyword evidence="1" id="KW-0472">Membrane</keyword>
<dbReference type="Gene3D" id="1.20.1250.20">
    <property type="entry name" value="MFS general substrate transporter like domains"/>
    <property type="match status" value="1"/>
</dbReference>
<proteinExistence type="predicted"/>
<organism evidence="2 3">
    <name type="scientific">Nephila pilipes</name>
    <name type="common">Giant wood spider</name>
    <name type="synonym">Nephila maculata</name>
    <dbReference type="NCBI Taxonomy" id="299642"/>
    <lineage>
        <taxon>Eukaryota</taxon>
        <taxon>Metazoa</taxon>
        <taxon>Ecdysozoa</taxon>
        <taxon>Arthropoda</taxon>
        <taxon>Chelicerata</taxon>
        <taxon>Arachnida</taxon>
        <taxon>Araneae</taxon>
        <taxon>Araneomorphae</taxon>
        <taxon>Entelegynae</taxon>
        <taxon>Araneoidea</taxon>
        <taxon>Nephilidae</taxon>
        <taxon>Nephila</taxon>
    </lineage>
</organism>
<sequence>MAARMREPGPDQAKGWLIAMACFFINFIMAGLARTAGVLYVALIELYGVSREAATTPFSIRVCVRNMTGPLIGLLGQKYGVRAVTTVGGFVAALGSILCYFAPNVIWITAFWGIIHGKWIVFPT</sequence>
<dbReference type="GO" id="GO:0008028">
    <property type="term" value="F:monocarboxylic acid transmembrane transporter activity"/>
    <property type="evidence" value="ECO:0007669"/>
    <property type="project" value="TreeGrafter"/>
</dbReference>
<keyword evidence="1" id="KW-1133">Transmembrane helix</keyword>
<dbReference type="Proteomes" id="UP000887013">
    <property type="component" value="Unassembled WGS sequence"/>
</dbReference>
<dbReference type="InterPro" id="IPR050327">
    <property type="entry name" value="Proton-linked_MCT"/>
</dbReference>
<dbReference type="SUPFAM" id="SSF103473">
    <property type="entry name" value="MFS general substrate transporter"/>
    <property type="match status" value="1"/>
</dbReference>
<evidence type="ECO:0000256" key="1">
    <source>
        <dbReference type="SAM" id="Phobius"/>
    </source>
</evidence>
<evidence type="ECO:0000313" key="2">
    <source>
        <dbReference type="EMBL" id="GFU17085.1"/>
    </source>
</evidence>
<reference evidence="2" key="1">
    <citation type="submission" date="2020-08" db="EMBL/GenBank/DDBJ databases">
        <title>Multicomponent nature underlies the extraordinary mechanical properties of spider dragline silk.</title>
        <authorList>
            <person name="Kono N."/>
            <person name="Nakamura H."/>
            <person name="Mori M."/>
            <person name="Yoshida Y."/>
            <person name="Ohtoshi R."/>
            <person name="Malay A.D."/>
            <person name="Moran D.A.P."/>
            <person name="Tomita M."/>
            <person name="Numata K."/>
            <person name="Arakawa K."/>
        </authorList>
    </citation>
    <scope>NUCLEOTIDE SEQUENCE</scope>
</reference>
<comment type="caution">
    <text evidence="2">The sequence shown here is derived from an EMBL/GenBank/DDBJ whole genome shotgun (WGS) entry which is preliminary data.</text>
</comment>
<accession>A0A8X6QBT5</accession>